<feature type="transmembrane region" description="Helical" evidence="6">
    <location>
        <begin position="204"/>
        <end position="227"/>
    </location>
</feature>
<dbReference type="PANTHER" id="PTHR47089:SF1">
    <property type="entry name" value="GUANOSINE ABC TRANSPORTER PERMEASE PROTEIN NUPP"/>
    <property type="match status" value="1"/>
</dbReference>
<name>A0ABU5E5Q4_9PROT</name>
<dbReference type="CDD" id="cd06580">
    <property type="entry name" value="TM_PBP1_transp_TpRbsC_like"/>
    <property type="match status" value="1"/>
</dbReference>
<evidence type="ECO:0000256" key="6">
    <source>
        <dbReference type="SAM" id="Phobius"/>
    </source>
</evidence>
<keyword evidence="5 6" id="KW-0472">Membrane</keyword>
<feature type="transmembrane region" description="Helical" evidence="6">
    <location>
        <begin position="20"/>
        <end position="45"/>
    </location>
</feature>
<evidence type="ECO:0000256" key="1">
    <source>
        <dbReference type="ARBA" id="ARBA00004651"/>
    </source>
</evidence>
<evidence type="ECO:0000256" key="2">
    <source>
        <dbReference type="ARBA" id="ARBA00022475"/>
    </source>
</evidence>
<feature type="transmembrane region" description="Helical" evidence="6">
    <location>
        <begin position="248"/>
        <end position="269"/>
    </location>
</feature>
<feature type="transmembrane region" description="Helical" evidence="6">
    <location>
        <begin position="121"/>
        <end position="141"/>
    </location>
</feature>
<keyword evidence="2" id="KW-1003">Cell membrane</keyword>
<keyword evidence="8" id="KW-1185">Reference proteome</keyword>
<feature type="transmembrane region" description="Helical" evidence="6">
    <location>
        <begin position="281"/>
        <end position="297"/>
    </location>
</feature>
<organism evidence="7 8">
    <name type="scientific">Dongia soli</name>
    <dbReference type="NCBI Taxonomy" id="600628"/>
    <lineage>
        <taxon>Bacteria</taxon>
        <taxon>Pseudomonadati</taxon>
        <taxon>Pseudomonadota</taxon>
        <taxon>Alphaproteobacteria</taxon>
        <taxon>Rhodospirillales</taxon>
        <taxon>Dongiaceae</taxon>
        <taxon>Dongia</taxon>
    </lineage>
</organism>
<dbReference type="EMBL" id="JAXCLW010000001">
    <property type="protein sequence ID" value="MDY0881474.1"/>
    <property type="molecule type" value="Genomic_DNA"/>
</dbReference>
<feature type="transmembrane region" description="Helical" evidence="6">
    <location>
        <begin position="304"/>
        <end position="324"/>
    </location>
</feature>
<keyword evidence="3 6" id="KW-0812">Transmembrane</keyword>
<gene>
    <name evidence="7" type="ORF">SMD27_01325</name>
</gene>
<evidence type="ECO:0000313" key="7">
    <source>
        <dbReference type="EMBL" id="MDY0881474.1"/>
    </source>
</evidence>
<comment type="caution">
    <text evidence="7">The sequence shown here is derived from an EMBL/GenBank/DDBJ whole genome shotgun (WGS) entry which is preliminary data.</text>
</comment>
<feature type="transmembrane region" description="Helical" evidence="6">
    <location>
        <begin position="330"/>
        <end position="349"/>
    </location>
</feature>
<dbReference type="InterPro" id="IPR001851">
    <property type="entry name" value="ABC_transp_permease"/>
</dbReference>
<protein>
    <submittedName>
        <fullName evidence="7">ABC transporter permease</fullName>
    </submittedName>
</protein>
<comment type="subcellular location">
    <subcellularLocation>
        <location evidence="1">Cell membrane</location>
        <topology evidence="1">Multi-pass membrane protein</topology>
    </subcellularLocation>
</comment>
<feature type="transmembrane region" description="Helical" evidence="6">
    <location>
        <begin position="153"/>
        <end position="171"/>
    </location>
</feature>
<evidence type="ECO:0000256" key="5">
    <source>
        <dbReference type="ARBA" id="ARBA00023136"/>
    </source>
</evidence>
<dbReference type="Proteomes" id="UP001279642">
    <property type="component" value="Unassembled WGS sequence"/>
</dbReference>
<dbReference type="RefSeq" id="WP_320506537.1">
    <property type="nucleotide sequence ID" value="NZ_JAXCLW010000001.1"/>
</dbReference>
<proteinExistence type="predicted"/>
<evidence type="ECO:0000313" key="8">
    <source>
        <dbReference type="Proteomes" id="UP001279642"/>
    </source>
</evidence>
<accession>A0ABU5E5Q4</accession>
<reference evidence="7 8" key="1">
    <citation type="journal article" date="2016" name="Antonie Van Leeuwenhoek">
        <title>Dongia soli sp. nov., isolated from soil from Dokdo, Korea.</title>
        <authorList>
            <person name="Kim D.U."/>
            <person name="Lee H."/>
            <person name="Kim H."/>
            <person name="Kim S.G."/>
            <person name="Ka J.O."/>
        </authorList>
    </citation>
    <scope>NUCLEOTIDE SEQUENCE [LARGE SCALE GENOMIC DNA]</scope>
    <source>
        <strain evidence="7 8">D78</strain>
    </source>
</reference>
<evidence type="ECO:0000256" key="3">
    <source>
        <dbReference type="ARBA" id="ARBA00022692"/>
    </source>
</evidence>
<sequence length="361" mass="37947">MATTAIMGYRVERRSTRSPLAWALALILAGACALLVCAGLFIAAGADPWQAFAALLKGGLGSKRAIAETMVKATPLILTGLACTIAFRARLWNIGAEGQVFAGAMFAYWCQSTLGDAPAPIQIAAVIVGALIGGALLGGLAGILKARFQVDEVISTVMLNYIIVYALSLLLQNGPWTEAGSFFEQTAMVPDAAQLPILLAKTRLHLGFLFALIVAAFVHVMLLRSSLGYEIRAAGSNLRALEFQGVKITRLIIVVMAISGAVAGLAGAFEVYGVQHRLKSGTLGGLGYTGIIIAILGQLRPMGVVAAALVFGVLLNGATLMQIKSGVPSALIYAVEAIILMFFLIAWAASEFRLRRLHHVG</sequence>
<dbReference type="Pfam" id="PF02653">
    <property type="entry name" value="BPD_transp_2"/>
    <property type="match status" value="1"/>
</dbReference>
<keyword evidence="4 6" id="KW-1133">Transmembrane helix</keyword>
<evidence type="ECO:0000256" key="4">
    <source>
        <dbReference type="ARBA" id="ARBA00022989"/>
    </source>
</evidence>
<dbReference type="PANTHER" id="PTHR47089">
    <property type="entry name" value="ABC TRANSPORTER, PERMEASE PROTEIN"/>
    <property type="match status" value="1"/>
</dbReference>